<dbReference type="PANTHER" id="PTHR43760:SF1">
    <property type="entry name" value="ENDORIBONUCLEASE L-PSP_CHORISMATE MUTASE-LIKE DOMAIN-CONTAINING PROTEIN"/>
    <property type="match status" value="1"/>
</dbReference>
<dbReference type="CDD" id="cd02199">
    <property type="entry name" value="YjgF_YER057c_UK114_like_1"/>
    <property type="match status" value="1"/>
</dbReference>
<dbReference type="PANTHER" id="PTHR43760">
    <property type="entry name" value="ENDORIBONUCLEASE-RELATED"/>
    <property type="match status" value="1"/>
</dbReference>
<evidence type="ECO:0000313" key="2">
    <source>
        <dbReference type="EMBL" id="ALE03901.1"/>
    </source>
</evidence>
<accession>A0A0M3T333</accession>
<dbReference type="AlphaFoldDB" id="A0A0M3T333"/>
<protein>
    <submittedName>
        <fullName evidence="2">Endoribonuclease L-PSP</fullName>
    </submittedName>
</protein>
<evidence type="ECO:0000313" key="3">
    <source>
        <dbReference type="Proteomes" id="UP000057213"/>
    </source>
</evidence>
<reference evidence="2 3" key="1">
    <citation type="journal article" date="2015" name="Genome Announc.">
        <title>Complete Genome Sequence of Bartonella ancashensis Strain 20.00, Isolated from the Blood of a Patient with Verruga Peruana.</title>
        <authorList>
            <person name="Hang J."/>
            <person name="Mullins K.E."/>
            <person name="Clifford R.J."/>
            <person name="Onmus-Leone F."/>
            <person name="Yang Y."/>
            <person name="Jiang J."/>
            <person name="Leguia M."/>
            <person name="Kasper M.R."/>
            <person name="Maguina C."/>
            <person name="Lesho E.P."/>
            <person name="Jarman R.G."/>
            <person name="Richards A.L."/>
            <person name="Blazes D."/>
        </authorList>
    </citation>
    <scope>NUCLEOTIDE SEQUENCE [LARGE SCALE GENOMIC DNA]</scope>
    <source>
        <strain evidence="2 3">20.00</strain>
    </source>
</reference>
<dbReference type="KEGG" id="banc:PU02_1087"/>
<dbReference type="Proteomes" id="UP000057213">
    <property type="component" value="Chromosome"/>
</dbReference>
<dbReference type="SUPFAM" id="SSF55298">
    <property type="entry name" value="YjgF-like"/>
    <property type="match status" value="1"/>
</dbReference>
<sequence>MTNSIEGHLEQLGIVIPVATSSIANYKAVQQSGNQLFISGQLPLTNGKPLVIGKVGATVTTEQAKNSAKLCALNILAQAKLFLENLDKIKRIVKITVFVAVDPNFTDLPSIANEASNLLIKIFGEVGKHSRSTIGVAVLPMDVPVEIEAIIEI</sequence>
<feature type="domain" description="Endoribonuclease L-PSP/chorismate mutase-like" evidence="1">
    <location>
        <begin position="9"/>
        <end position="142"/>
    </location>
</feature>
<dbReference type="PATRIC" id="fig|1318743.3.peg.1102"/>
<dbReference type="RefSeq" id="WP_053944381.1">
    <property type="nucleotide sequence ID" value="NZ_CP010401.1"/>
</dbReference>
<dbReference type="Pfam" id="PF14588">
    <property type="entry name" value="YjgF_endoribonc"/>
    <property type="match status" value="1"/>
</dbReference>
<dbReference type="STRING" id="1318743.PU02_1087"/>
<gene>
    <name evidence="2" type="ORF">PU02_1087</name>
</gene>
<organism evidence="2 3">
    <name type="scientific">Bartonella ancashensis</name>
    <dbReference type="NCBI Taxonomy" id="1318743"/>
    <lineage>
        <taxon>Bacteria</taxon>
        <taxon>Pseudomonadati</taxon>
        <taxon>Pseudomonadota</taxon>
        <taxon>Alphaproteobacteria</taxon>
        <taxon>Hyphomicrobiales</taxon>
        <taxon>Bartonellaceae</taxon>
        <taxon>Bartonella</taxon>
    </lineage>
</organism>
<dbReference type="EMBL" id="CP010401">
    <property type="protein sequence ID" value="ALE03901.1"/>
    <property type="molecule type" value="Genomic_DNA"/>
</dbReference>
<dbReference type="OrthoDB" id="9806350at2"/>
<keyword evidence="3" id="KW-1185">Reference proteome</keyword>
<dbReference type="Gene3D" id="3.30.1330.40">
    <property type="entry name" value="RutC-like"/>
    <property type="match status" value="1"/>
</dbReference>
<name>A0A0M3T333_9HYPH</name>
<evidence type="ECO:0000259" key="1">
    <source>
        <dbReference type="Pfam" id="PF14588"/>
    </source>
</evidence>
<proteinExistence type="predicted"/>
<dbReference type="InterPro" id="IPR013813">
    <property type="entry name" value="Endoribo_LPSP/chorism_mut-like"/>
</dbReference>
<dbReference type="InterPro" id="IPR035959">
    <property type="entry name" value="RutC-like_sf"/>
</dbReference>